<dbReference type="Gramene" id="ERN06822">
    <property type="protein sequence ID" value="ERN06822"/>
    <property type="gene ID" value="AMTR_s00005p00222320"/>
</dbReference>
<keyword evidence="4" id="KW-1185">Reference proteome</keyword>
<evidence type="ECO:0000256" key="1">
    <source>
        <dbReference type="SAM" id="MobiDB-lite"/>
    </source>
</evidence>
<dbReference type="PANTHER" id="PTHR42923">
    <property type="entry name" value="PROTOPORPHYRINOGEN OXIDASE"/>
    <property type="match status" value="1"/>
</dbReference>
<dbReference type="Pfam" id="PF01593">
    <property type="entry name" value="Amino_oxidase"/>
    <property type="match status" value="1"/>
</dbReference>
<dbReference type="SUPFAM" id="SSF51905">
    <property type="entry name" value="FAD/NAD(P)-binding domain"/>
    <property type="match status" value="1"/>
</dbReference>
<dbReference type="PANTHER" id="PTHR42923:SF44">
    <property type="entry name" value="PROTOPORPHYRINOGEN OXIDASE 2, CHLOROPLASTIC_MITOCHONDRIAL"/>
    <property type="match status" value="1"/>
</dbReference>
<sequence>MSSKGEEKGKHEATRRKPKHQRGSFSFQGGLQTLTDKLAEELGNENVKLHSKVLSLSYGDGNGDSFSNWSVSYIKNQSDQRKLLLKQSFDAVVMTAPIRNMQEMQISKCGKPYMLDFLPNVMYLPLSIIVTTFKKENVKLPLEGFGVLVPSKEQGSGLRTLGTLFSSMMFPDRAPKDQYLYTTFVGGSRNRNLASASLDELREVVTCDLKKLLGVVGAPTFVRHVYWGDAFPLYGHNYDMVLKAIEKMEQNLPGFFYAGKFSLWC</sequence>
<accession>W1PAA6</accession>
<dbReference type="STRING" id="13333.W1PAA6"/>
<protein>
    <recommendedName>
        <fullName evidence="2">Amine oxidase domain-containing protein</fullName>
    </recommendedName>
</protein>
<dbReference type="InterPro" id="IPR050464">
    <property type="entry name" value="Zeta_carotene_desat/Oxidored"/>
</dbReference>
<feature type="domain" description="Amine oxidase" evidence="2">
    <location>
        <begin position="19"/>
        <end position="260"/>
    </location>
</feature>
<feature type="compositionally biased region" description="Basic and acidic residues" evidence="1">
    <location>
        <begin position="1"/>
        <end position="12"/>
    </location>
</feature>
<dbReference type="SUPFAM" id="SSF54373">
    <property type="entry name" value="FAD-linked reductases, C-terminal domain"/>
    <property type="match status" value="1"/>
</dbReference>
<name>W1PAA6_AMBTC</name>
<proteinExistence type="predicted"/>
<evidence type="ECO:0000313" key="3">
    <source>
        <dbReference type="EMBL" id="ERN06822.1"/>
    </source>
</evidence>
<gene>
    <name evidence="3" type="ORF">AMTR_s00005p00222320</name>
</gene>
<dbReference type="eggNOG" id="KOG1276">
    <property type="taxonomic scope" value="Eukaryota"/>
</dbReference>
<dbReference type="OMA" id="ITCVSNQ"/>
<dbReference type="GO" id="GO:0016491">
    <property type="term" value="F:oxidoreductase activity"/>
    <property type="evidence" value="ECO:0007669"/>
    <property type="project" value="InterPro"/>
</dbReference>
<feature type="compositionally biased region" description="Basic residues" evidence="1">
    <location>
        <begin position="13"/>
        <end position="22"/>
    </location>
</feature>
<feature type="region of interest" description="Disordered" evidence="1">
    <location>
        <begin position="1"/>
        <end position="27"/>
    </location>
</feature>
<evidence type="ECO:0000259" key="2">
    <source>
        <dbReference type="Pfam" id="PF01593"/>
    </source>
</evidence>
<dbReference type="InterPro" id="IPR036188">
    <property type="entry name" value="FAD/NAD-bd_sf"/>
</dbReference>
<dbReference type="Gene3D" id="3.90.660.20">
    <property type="entry name" value="Protoporphyrinogen oxidase, mitochondrial, domain 2"/>
    <property type="match status" value="1"/>
</dbReference>
<dbReference type="Gene3D" id="3.50.50.60">
    <property type="entry name" value="FAD/NAD(P)-binding domain"/>
    <property type="match status" value="1"/>
</dbReference>
<dbReference type="Proteomes" id="UP000017836">
    <property type="component" value="Unassembled WGS sequence"/>
</dbReference>
<evidence type="ECO:0000313" key="4">
    <source>
        <dbReference type="Proteomes" id="UP000017836"/>
    </source>
</evidence>
<dbReference type="AlphaFoldDB" id="W1PAA6"/>
<dbReference type="EMBL" id="KI393866">
    <property type="protein sequence ID" value="ERN06822.1"/>
    <property type="molecule type" value="Genomic_DNA"/>
</dbReference>
<organism evidence="3 4">
    <name type="scientific">Amborella trichopoda</name>
    <dbReference type="NCBI Taxonomy" id="13333"/>
    <lineage>
        <taxon>Eukaryota</taxon>
        <taxon>Viridiplantae</taxon>
        <taxon>Streptophyta</taxon>
        <taxon>Embryophyta</taxon>
        <taxon>Tracheophyta</taxon>
        <taxon>Spermatophyta</taxon>
        <taxon>Magnoliopsida</taxon>
        <taxon>Amborellales</taxon>
        <taxon>Amborellaceae</taxon>
        <taxon>Amborella</taxon>
    </lineage>
</organism>
<reference evidence="4" key="1">
    <citation type="journal article" date="2013" name="Science">
        <title>The Amborella genome and the evolution of flowering plants.</title>
        <authorList>
            <consortium name="Amborella Genome Project"/>
        </authorList>
    </citation>
    <scope>NUCLEOTIDE SEQUENCE [LARGE SCALE GENOMIC DNA]</scope>
</reference>
<dbReference type="InterPro" id="IPR002937">
    <property type="entry name" value="Amino_oxidase"/>
</dbReference>
<dbReference type="HOGENOM" id="CLU_075682_0_0_1"/>